<dbReference type="GO" id="GO:0003677">
    <property type="term" value="F:DNA binding"/>
    <property type="evidence" value="ECO:0007669"/>
    <property type="project" value="UniProtKB-KW"/>
</dbReference>
<evidence type="ECO:0000256" key="4">
    <source>
        <dbReference type="ARBA" id="ARBA00023163"/>
    </source>
</evidence>
<gene>
    <name evidence="5" type="primary">blaI</name>
    <name evidence="5" type="ORF">FF011L_02250</name>
</gene>
<keyword evidence="3" id="KW-0238">DNA-binding</keyword>
<dbReference type="RefSeq" id="WP_145349548.1">
    <property type="nucleotide sequence ID" value="NZ_CP036262.1"/>
</dbReference>
<keyword evidence="6" id="KW-1185">Reference proteome</keyword>
<dbReference type="AlphaFoldDB" id="A0A517M9D3"/>
<evidence type="ECO:0000256" key="3">
    <source>
        <dbReference type="ARBA" id="ARBA00023125"/>
    </source>
</evidence>
<dbReference type="GO" id="GO:0045892">
    <property type="term" value="P:negative regulation of DNA-templated transcription"/>
    <property type="evidence" value="ECO:0007669"/>
    <property type="project" value="InterPro"/>
</dbReference>
<organism evidence="5 6">
    <name type="scientific">Roseimaritima multifibrata</name>
    <dbReference type="NCBI Taxonomy" id="1930274"/>
    <lineage>
        <taxon>Bacteria</taxon>
        <taxon>Pseudomonadati</taxon>
        <taxon>Planctomycetota</taxon>
        <taxon>Planctomycetia</taxon>
        <taxon>Pirellulales</taxon>
        <taxon>Pirellulaceae</taxon>
        <taxon>Roseimaritima</taxon>
    </lineage>
</organism>
<protein>
    <submittedName>
        <fullName evidence="5">Penicillinase repressor</fullName>
    </submittedName>
</protein>
<dbReference type="OrthoDB" id="276583at2"/>
<keyword evidence="4" id="KW-0804">Transcription</keyword>
<comment type="similarity">
    <text evidence="1">Belongs to the BlaI transcriptional regulatory family.</text>
</comment>
<dbReference type="InterPro" id="IPR036390">
    <property type="entry name" value="WH_DNA-bd_sf"/>
</dbReference>
<proteinExistence type="inferred from homology"/>
<evidence type="ECO:0000313" key="6">
    <source>
        <dbReference type="Proteomes" id="UP000320672"/>
    </source>
</evidence>
<accession>A0A517M9D3</accession>
<dbReference type="SUPFAM" id="SSF46785">
    <property type="entry name" value="Winged helix' DNA-binding domain"/>
    <property type="match status" value="1"/>
</dbReference>
<dbReference type="Gene3D" id="1.10.10.10">
    <property type="entry name" value="Winged helix-like DNA-binding domain superfamily/Winged helix DNA-binding domain"/>
    <property type="match status" value="1"/>
</dbReference>
<reference evidence="5 6" key="1">
    <citation type="submission" date="2019-02" db="EMBL/GenBank/DDBJ databases">
        <title>Deep-cultivation of Planctomycetes and their phenomic and genomic characterization uncovers novel biology.</title>
        <authorList>
            <person name="Wiegand S."/>
            <person name="Jogler M."/>
            <person name="Boedeker C."/>
            <person name="Pinto D."/>
            <person name="Vollmers J."/>
            <person name="Rivas-Marin E."/>
            <person name="Kohn T."/>
            <person name="Peeters S.H."/>
            <person name="Heuer A."/>
            <person name="Rast P."/>
            <person name="Oberbeckmann S."/>
            <person name="Bunk B."/>
            <person name="Jeske O."/>
            <person name="Meyerdierks A."/>
            <person name="Storesund J.E."/>
            <person name="Kallscheuer N."/>
            <person name="Luecker S."/>
            <person name="Lage O.M."/>
            <person name="Pohl T."/>
            <person name="Merkel B.J."/>
            <person name="Hornburger P."/>
            <person name="Mueller R.-W."/>
            <person name="Bruemmer F."/>
            <person name="Labrenz M."/>
            <person name="Spormann A.M."/>
            <person name="Op den Camp H."/>
            <person name="Overmann J."/>
            <person name="Amann R."/>
            <person name="Jetten M.S.M."/>
            <person name="Mascher T."/>
            <person name="Medema M.H."/>
            <person name="Devos D.P."/>
            <person name="Kaster A.-K."/>
            <person name="Ovreas L."/>
            <person name="Rohde M."/>
            <person name="Galperin M.Y."/>
            <person name="Jogler C."/>
        </authorList>
    </citation>
    <scope>NUCLEOTIDE SEQUENCE [LARGE SCALE GENOMIC DNA]</scope>
    <source>
        <strain evidence="5 6">FF011L</strain>
    </source>
</reference>
<dbReference type="EMBL" id="CP036262">
    <property type="protein sequence ID" value="QDS91495.1"/>
    <property type="molecule type" value="Genomic_DNA"/>
</dbReference>
<evidence type="ECO:0000256" key="1">
    <source>
        <dbReference type="ARBA" id="ARBA00011046"/>
    </source>
</evidence>
<dbReference type="Gene3D" id="1.10.4040.10">
    <property type="entry name" value="Penicillinase repressor domain"/>
    <property type="match status" value="1"/>
</dbReference>
<dbReference type="KEGG" id="rml:FF011L_02250"/>
<dbReference type="Proteomes" id="UP000320672">
    <property type="component" value="Chromosome"/>
</dbReference>
<sequence>MPRSSKKLVELTKCEAEVMDVVWEKESVTVNDVVEAIDRDLAYTTVMTTMKILEDKKIVRRGEKIGRAFTYTAKVSRDQVREGMLKSLTDQLFGGSAKSLVLSLLQSDAVSVDDIEAVRKAAAKLEDS</sequence>
<keyword evidence="2" id="KW-0805">Transcription regulation</keyword>
<dbReference type="PIRSF" id="PIRSF019455">
    <property type="entry name" value="CopR_AtkY"/>
    <property type="match status" value="1"/>
</dbReference>
<evidence type="ECO:0000256" key="2">
    <source>
        <dbReference type="ARBA" id="ARBA00023015"/>
    </source>
</evidence>
<evidence type="ECO:0000313" key="5">
    <source>
        <dbReference type="EMBL" id="QDS91495.1"/>
    </source>
</evidence>
<name>A0A517M9D3_9BACT</name>
<dbReference type="InterPro" id="IPR005650">
    <property type="entry name" value="BlaI_family"/>
</dbReference>
<dbReference type="InterPro" id="IPR036388">
    <property type="entry name" value="WH-like_DNA-bd_sf"/>
</dbReference>
<dbReference type="Pfam" id="PF03965">
    <property type="entry name" value="Penicillinase_R"/>
    <property type="match status" value="1"/>
</dbReference>